<dbReference type="STRING" id="1576369.SAMN05421753_11713"/>
<protein>
    <submittedName>
        <fullName evidence="1">Uncharacterized protein</fullName>
    </submittedName>
</protein>
<gene>
    <name evidence="1" type="ORF">SAMN05421753_11713</name>
</gene>
<dbReference type="AlphaFoldDB" id="A0A1I3PS92"/>
<evidence type="ECO:0000313" key="1">
    <source>
        <dbReference type="EMBL" id="SFJ24207.1"/>
    </source>
</evidence>
<sequence>MEQESPLTPEAAEEILSRLIGIPCWGVKSGYGSFLTLEFGAPQQEIHEVRPPFVRESGSHLRRTVTIRGEWHLWIYCCGWRMTQDRKRLADSESSRKRIERACATLDGQALTKVEYNSAKGSSKFRFDLGGKLKTRPLDNELLEQWSLYLPNGNVLAYHSNGGFTLAPKNNEPAHP</sequence>
<evidence type="ECO:0000313" key="2">
    <source>
        <dbReference type="Proteomes" id="UP000199518"/>
    </source>
</evidence>
<dbReference type="Proteomes" id="UP000199518">
    <property type="component" value="Unassembled WGS sequence"/>
</dbReference>
<accession>A0A1I3PS92</accession>
<dbReference type="EMBL" id="FOQD01000017">
    <property type="protein sequence ID" value="SFJ24207.1"/>
    <property type="molecule type" value="Genomic_DNA"/>
</dbReference>
<proteinExistence type="predicted"/>
<reference evidence="2" key="1">
    <citation type="submission" date="2016-10" db="EMBL/GenBank/DDBJ databases">
        <authorList>
            <person name="Varghese N."/>
            <person name="Submissions S."/>
        </authorList>
    </citation>
    <scope>NUCLEOTIDE SEQUENCE [LARGE SCALE GENOMIC DNA]</scope>
    <source>
        <strain evidence="2">DSM 26348</strain>
    </source>
</reference>
<dbReference type="RefSeq" id="WP_092054286.1">
    <property type="nucleotide sequence ID" value="NZ_FOQD01000017.1"/>
</dbReference>
<organism evidence="1 2">
    <name type="scientific">Planctomicrobium piriforme</name>
    <dbReference type="NCBI Taxonomy" id="1576369"/>
    <lineage>
        <taxon>Bacteria</taxon>
        <taxon>Pseudomonadati</taxon>
        <taxon>Planctomycetota</taxon>
        <taxon>Planctomycetia</taxon>
        <taxon>Planctomycetales</taxon>
        <taxon>Planctomycetaceae</taxon>
        <taxon>Planctomicrobium</taxon>
    </lineage>
</organism>
<name>A0A1I3PS92_9PLAN</name>
<dbReference type="OrthoDB" id="1431610at2"/>
<keyword evidence="2" id="KW-1185">Reference proteome</keyword>